<comment type="caution">
    <text evidence="2">The sequence shown here is derived from an EMBL/GenBank/DDBJ whole genome shotgun (WGS) entry which is preliminary data.</text>
</comment>
<name>A0A542DLU0_AMYCI</name>
<evidence type="ECO:0000313" key="2">
    <source>
        <dbReference type="EMBL" id="TQJ04062.1"/>
    </source>
</evidence>
<dbReference type="Proteomes" id="UP000320876">
    <property type="component" value="Unassembled WGS sequence"/>
</dbReference>
<dbReference type="OrthoDB" id="3381348at2"/>
<gene>
    <name evidence="2" type="ORF">FB471_3843</name>
</gene>
<reference evidence="2 3" key="1">
    <citation type="submission" date="2019-06" db="EMBL/GenBank/DDBJ databases">
        <title>Sequencing the genomes of 1000 actinobacteria strains.</title>
        <authorList>
            <person name="Klenk H.-P."/>
        </authorList>
    </citation>
    <scope>NUCLEOTIDE SEQUENCE [LARGE SCALE GENOMIC DNA]</scope>
    <source>
        <strain evidence="2 3">DSM 45679</strain>
    </source>
</reference>
<dbReference type="InterPro" id="IPR019595">
    <property type="entry name" value="DUF2470"/>
</dbReference>
<dbReference type="Pfam" id="PF10615">
    <property type="entry name" value="DUF2470"/>
    <property type="match status" value="1"/>
</dbReference>
<protein>
    <submittedName>
        <fullName evidence="2">Uncharacterized protein DUF2470</fullName>
    </submittedName>
</protein>
<evidence type="ECO:0000313" key="3">
    <source>
        <dbReference type="Proteomes" id="UP000320876"/>
    </source>
</evidence>
<dbReference type="InterPro" id="IPR037119">
    <property type="entry name" value="Haem_oxidase_HugZ-like_sf"/>
</dbReference>
<keyword evidence="3" id="KW-1185">Reference proteome</keyword>
<dbReference type="Gene3D" id="3.20.180.10">
    <property type="entry name" value="PNP-oxidase-like"/>
    <property type="match status" value="1"/>
</dbReference>
<sequence>MTDTQIRRPPVPQPAERAKTIAARGSGPATLMPSAERAAPADQRVVPVLRHVHASGSVSVLLPDEHPLVHATMRASGGELGVMFELTDLAPVELREPVRGLLWITGWLRRLDERAARARAVSIADTRPDSRLLDVGYGLSVLRLTPASLVLADADGTHSLRPHVFSAAAPDPFLDYEAGWLRHLESTHTDVVEQLARHLPAELRHGRIRPLGLDRFGFRLRVEAEVGDHDVRLAFSKPVETPPQLAMELRKLAGCPFLATAGKPGGHG</sequence>
<organism evidence="2 3">
    <name type="scientific">Amycolatopsis cihanbeyliensis</name>
    <dbReference type="NCBI Taxonomy" id="1128664"/>
    <lineage>
        <taxon>Bacteria</taxon>
        <taxon>Bacillati</taxon>
        <taxon>Actinomycetota</taxon>
        <taxon>Actinomycetes</taxon>
        <taxon>Pseudonocardiales</taxon>
        <taxon>Pseudonocardiaceae</taxon>
        <taxon>Amycolatopsis</taxon>
    </lineage>
</organism>
<accession>A0A542DLU0</accession>
<feature type="domain" description="DUF2470" evidence="1">
    <location>
        <begin position="177"/>
        <end position="249"/>
    </location>
</feature>
<dbReference type="SUPFAM" id="SSF50475">
    <property type="entry name" value="FMN-binding split barrel"/>
    <property type="match status" value="1"/>
</dbReference>
<dbReference type="EMBL" id="VFML01000001">
    <property type="protein sequence ID" value="TQJ04062.1"/>
    <property type="molecule type" value="Genomic_DNA"/>
</dbReference>
<evidence type="ECO:0000259" key="1">
    <source>
        <dbReference type="Pfam" id="PF10615"/>
    </source>
</evidence>
<proteinExistence type="predicted"/>
<dbReference type="AlphaFoldDB" id="A0A542DLU0"/>